<dbReference type="Proteomes" id="UP001202479">
    <property type="component" value="Unassembled WGS sequence"/>
</dbReference>
<comment type="caution">
    <text evidence="9">Lacks conserved residue(s) required for the propagation of feature annotation.</text>
</comment>
<dbReference type="PRINTS" id="PR00371">
    <property type="entry name" value="FPNCR"/>
</dbReference>
<feature type="binding site" evidence="9">
    <location>
        <begin position="406"/>
        <end position="409"/>
    </location>
    <ligand>
        <name>FAD</name>
        <dbReference type="ChEBI" id="CHEBI:57692"/>
    </ligand>
</feature>
<evidence type="ECO:0000256" key="1">
    <source>
        <dbReference type="ARBA" id="ARBA00001917"/>
    </source>
</evidence>
<dbReference type="Gene3D" id="1.20.990.10">
    <property type="entry name" value="NADPH-cytochrome p450 Reductase, Chain A, domain 3"/>
    <property type="match status" value="1"/>
</dbReference>
<dbReference type="PANTHER" id="PTHR19384:SF10">
    <property type="entry name" value="NADPH-DEPENDENT DIFLAVIN OXIDOREDUCTASE 1"/>
    <property type="match status" value="1"/>
</dbReference>
<feature type="binding site" evidence="9">
    <location>
        <begin position="59"/>
        <end position="62"/>
    </location>
    <ligand>
        <name>FMN</name>
        <dbReference type="ChEBI" id="CHEBI:58210"/>
    </ligand>
</feature>
<dbReference type="InterPro" id="IPR008254">
    <property type="entry name" value="Flavodoxin/NO_synth"/>
</dbReference>
<keyword evidence="13" id="KW-1185">Reference proteome</keyword>
<keyword evidence="7 9" id="KW-0521">NADP</keyword>
<evidence type="ECO:0000256" key="6">
    <source>
        <dbReference type="ARBA" id="ARBA00022827"/>
    </source>
</evidence>
<feature type="binding site" evidence="9">
    <location>
        <position position="343"/>
    </location>
    <ligand>
        <name>FAD</name>
        <dbReference type="ChEBI" id="CHEBI:57692"/>
    </ligand>
</feature>
<dbReference type="GO" id="GO:0005829">
    <property type="term" value="C:cytosol"/>
    <property type="evidence" value="ECO:0007669"/>
    <property type="project" value="TreeGrafter"/>
</dbReference>
<sequence length="591" mass="68294">MSDRITILYGSSTGNAEEYARYLKQRLGGYNFRAKLSSLDEFPLKNLILNTDYLIIICSTTGQGELPRNAKRFMKFILKKKLPNDLFQNLSLTSFGLGDSSYEKFNYAIKKIHARMMQLGCRELSPRCEADEMSPEGIDGYYLAWETQLINALLTAFPFANKTISDTTVPMPEYKISIDKIATTTTKSPETSLLSKIFNENFYSGIIKSNERITSENHFQDVRYIKIESQDLKYSVGDTISLYPCNFDSDVQSLLELQPHWLEIADKSLYVRNLVKDGIHITLRDLIKYHLDIMSIPRRSFFNVLWHFCDATNEEGERERNKLREFGAFDDPEELYNYSNRPRRSILETLADFKNNLNIPVSYILDLIPLIKPRLFSIASRPSENEIELIVAVVEYKTIIRKVRRGLCTRWLKSLKAGDSIEFSFVKSPFDVFNAPVIMVSPGTGIAPMKALIDEILHKKQQQQSSVSSVSSPLQEMYLFFGCRFEEKDYLIKTFWGKSSHLHIYNCFSRDQNSKYKYVQDALIDQFKLVGDLIYNQGARIFVCGSSGKMPREVKLTFAEIIKRFCNITEEEAHKYILNLENTGRYKEDAW</sequence>
<keyword evidence="5 9" id="KW-0288">FMN</keyword>
<comment type="similarity">
    <text evidence="9">Belongs to the NADPH-dependent diflavin oxidoreductase NDOR1 family.</text>
</comment>
<dbReference type="GO" id="GO:0160246">
    <property type="term" value="F:NADPH-iron-sulfur [2Fe-2S] protein oxidoreductase activity"/>
    <property type="evidence" value="ECO:0007669"/>
    <property type="project" value="InterPro"/>
</dbReference>
<accession>A0AAI9SSN1</accession>
<dbReference type="PROSITE" id="PS51384">
    <property type="entry name" value="FAD_FR"/>
    <property type="match status" value="1"/>
</dbReference>
<feature type="binding site" evidence="9">
    <location>
        <position position="591"/>
    </location>
    <ligand>
        <name>FAD</name>
        <dbReference type="ChEBI" id="CHEBI:57692"/>
    </ligand>
</feature>
<feature type="binding site" evidence="9">
    <location>
        <begin position="516"/>
        <end position="520"/>
    </location>
    <ligand>
        <name>NADP(+)</name>
        <dbReference type="ChEBI" id="CHEBI:58349"/>
    </ligand>
</feature>
<comment type="similarity">
    <text evidence="9">In the N-terminal section; belongs to the flavodoxin family.</text>
</comment>
<feature type="domain" description="Flavodoxin-like" evidence="10">
    <location>
        <begin position="5"/>
        <end position="150"/>
    </location>
</feature>
<dbReference type="Pfam" id="PF00258">
    <property type="entry name" value="Flavodoxin_1"/>
    <property type="match status" value="1"/>
</dbReference>
<comment type="similarity">
    <text evidence="9">In the C-terminal section; belongs to the flavoprotein pyridine nucleotide cytochrome reductase family.</text>
</comment>
<dbReference type="PANTHER" id="PTHR19384">
    <property type="entry name" value="NITRIC OXIDE SYNTHASE-RELATED"/>
    <property type="match status" value="1"/>
</dbReference>
<dbReference type="GO" id="GO:0016651">
    <property type="term" value="F:oxidoreductase activity, acting on NAD(P)H"/>
    <property type="evidence" value="ECO:0007669"/>
    <property type="project" value="UniProtKB-UniRule"/>
</dbReference>
<dbReference type="GO" id="GO:0050661">
    <property type="term" value="F:NADP binding"/>
    <property type="evidence" value="ECO:0007669"/>
    <property type="project" value="UniProtKB-UniRule"/>
</dbReference>
<comment type="function">
    <text evidence="9">NADPH-dependent reductase which is a central component of the cytosolic iron-sulfur (Fe-S) protein assembly (CIA) machinery. Transfers electrons from NADPH via its FAD and FMN prosthetic groups to the [2Fe-2S] cluster of DRE2, another key component of the CIA machinery. In turn, this reduced cluster provides electrons for assembly of cytosolic iron-sulfur cluster proteins. Positively controls H(2)O(2)-induced cell death.</text>
</comment>
<name>A0AAI9SSN1_9ASCO</name>
<dbReference type="InterPro" id="IPR039261">
    <property type="entry name" value="FNR_nucleotide-bd"/>
</dbReference>
<comment type="catalytic activity">
    <reaction evidence="9">
        <text>2 oxidized [2Fe-2S]-[protein] + NADPH = 2 reduced [2Fe-2S]-[protein] + NADP(+) + H(+)</text>
        <dbReference type="Rhea" id="RHEA:67716"/>
        <dbReference type="Rhea" id="RHEA-COMP:17327"/>
        <dbReference type="Rhea" id="RHEA-COMP:17328"/>
        <dbReference type="ChEBI" id="CHEBI:15378"/>
        <dbReference type="ChEBI" id="CHEBI:33737"/>
        <dbReference type="ChEBI" id="CHEBI:33738"/>
        <dbReference type="ChEBI" id="CHEBI:57783"/>
        <dbReference type="ChEBI" id="CHEBI:58349"/>
    </reaction>
</comment>
<dbReference type="SUPFAM" id="SSF52343">
    <property type="entry name" value="Ferredoxin reductase-like, C-terminal NADP-linked domain"/>
    <property type="match status" value="1"/>
</dbReference>
<dbReference type="GO" id="GO:0010181">
    <property type="term" value="F:FMN binding"/>
    <property type="evidence" value="ECO:0007669"/>
    <property type="project" value="UniProtKB-UniRule"/>
</dbReference>
<proteinExistence type="inferred from homology"/>
<evidence type="ECO:0000256" key="3">
    <source>
        <dbReference type="ARBA" id="ARBA00022490"/>
    </source>
</evidence>
<keyword evidence="4 9" id="KW-0285">Flavoprotein</keyword>
<evidence type="ECO:0000313" key="12">
    <source>
        <dbReference type="EMBL" id="KAI3402415.2"/>
    </source>
</evidence>
<dbReference type="Pfam" id="PF00175">
    <property type="entry name" value="NAD_binding_1"/>
    <property type="match status" value="1"/>
</dbReference>
<dbReference type="InterPro" id="IPR017938">
    <property type="entry name" value="Riboflavin_synthase-like_b-brl"/>
</dbReference>
<evidence type="ECO:0000256" key="9">
    <source>
        <dbReference type="HAMAP-Rule" id="MF_03178"/>
    </source>
</evidence>
<dbReference type="InterPro" id="IPR028879">
    <property type="entry name" value="NDOR1"/>
</dbReference>
<keyword evidence="6 9" id="KW-0274">FAD</keyword>
<dbReference type="Gene3D" id="2.40.30.10">
    <property type="entry name" value="Translation factors"/>
    <property type="match status" value="1"/>
</dbReference>
<evidence type="ECO:0000259" key="11">
    <source>
        <dbReference type="PROSITE" id="PS51384"/>
    </source>
</evidence>
<dbReference type="HAMAP" id="MF_03178">
    <property type="entry name" value="NDOR1"/>
    <property type="match status" value="1"/>
</dbReference>
<dbReference type="GO" id="GO:0016226">
    <property type="term" value="P:iron-sulfur cluster assembly"/>
    <property type="evidence" value="ECO:0007669"/>
    <property type="project" value="UniProtKB-UniRule"/>
</dbReference>
<dbReference type="PRINTS" id="PR00369">
    <property type="entry name" value="FLAVODOXIN"/>
</dbReference>
<dbReference type="GO" id="GO:0005739">
    <property type="term" value="C:mitochondrion"/>
    <property type="evidence" value="ECO:0007669"/>
    <property type="project" value="UniProtKB-SubCell"/>
</dbReference>
<evidence type="ECO:0000256" key="5">
    <source>
        <dbReference type="ARBA" id="ARBA00022643"/>
    </source>
</evidence>
<comment type="subunit">
    <text evidence="9">Interacts with DRE2; as part of the cytosolic iron-sulfur (Fe-S) protein assembly (CIA) machinery.</text>
</comment>
<dbReference type="SUPFAM" id="SSF52218">
    <property type="entry name" value="Flavoproteins"/>
    <property type="match status" value="1"/>
</dbReference>
<organism evidence="12 13">
    <name type="scientific">Candida oxycetoniae</name>
    <dbReference type="NCBI Taxonomy" id="497107"/>
    <lineage>
        <taxon>Eukaryota</taxon>
        <taxon>Fungi</taxon>
        <taxon>Dikarya</taxon>
        <taxon>Ascomycota</taxon>
        <taxon>Saccharomycotina</taxon>
        <taxon>Pichiomycetes</taxon>
        <taxon>Debaryomycetaceae</taxon>
        <taxon>Candida/Lodderomyces clade</taxon>
        <taxon>Candida</taxon>
    </lineage>
</organism>
<dbReference type="InterPro" id="IPR023173">
    <property type="entry name" value="NADPH_Cyt_P450_Rdtase_alpha"/>
</dbReference>
<reference evidence="12" key="1">
    <citation type="journal article" date="2022" name="DNA Res.">
        <title>Genome analysis of five recently described species of the CUG-Ser clade uncovers Candida theae as a new hybrid lineage with pathogenic potential in the Candida parapsilosis species complex.</title>
        <authorList>
            <person name="Mixao V."/>
            <person name="Del Olmo V."/>
            <person name="Hegedusova E."/>
            <person name="Saus E."/>
            <person name="Pryszcz L."/>
            <person name="Cillingova A."/>
            <person name="Nosek J."/>
            <person name="Gabaldon T."/>
        </authorList>
    </citation>
    <scope>NUCLEOTIDE SEQUENCE</scope>
    <source>
        <strain evidence="12">CBS 10844</strain>
    </source>
</reference>
<dbReference type="GO" id="GO:0050660">
    <property type="term" value="F:flavin adenine dinucleotide binding"/>
    <property type="evidence" value="ECO:0007669"/>
    <property type="project" value="UniProtKB-UniRule"/>
</dbReference>
<feature type="domain" description="FAD-binding FR-type" evidence="11">
    <location>
        <begin position="200"/>
        <end position="436"/>
    </location>
</feature>
<feature type="binding site" evidence="9">
    <location>
        <begin position="509"/>
        <end position="510"/>
    </location>
    <ligand>
        <name>NADP(+)</name>
        <dbReference type="ChEBI" id="CHEBI:58349"/>
    </ligand>
</feature>
<dbReference type="Gene3D" id="3.40.50.80">
    <property type="entry name" value="Nucleotide-binding domain of ferredoxin-NADP reductase (FNR) module"/>
    <property type="match status" value="1"/>
</dbReference>
<evidence type="ECO:0000256" key="8">
    <source>
        <dbReference type="ARBA" id="ARBA00023002"/>
    </source>
</evidence>
<dbReference type="EC" id="1.18.1.-" evidence="9"/>
<feature type="binding site" evidence="9">
    <location>
        <position position="132"/>
    </location>
    <ligand>
        <name>FMN</name>
        <dbReference type="ChEBI" id="CHEBI:58210"/>
    </ligand>
</feature>
<dbReference type="Pfam" id="PF00667">
    <property type="entry name" value="FAD_binding_1"/>
    <property type="match status" value="1"/>
</dbReference>
<dbReference type="AlphaFoldDB" id="A0AAI9SSN1"/>
<evidence type="ECO:0000256" key="7">
    <source>
        <dbReference type="ARBA" id="ARBA00022857"/>
    </source>
</evidence>
<comment type="caution">
    <text evidence="12">The sequence shown here is derived from an EMBL/GenBank/DDBJ whole genome shotgun (WGS) entry which is preliminary data.</text>
</comment>
<dbReference type="InterPro" id="IPR029039">
    <property type="entry name" value="Flavoprotein-like_sf"/>
</dbReference>
<dbReference type="SUPFAM" id="SSF63380">
    <property type="entry name" value="Riboflavin synthase domain-like"/>
    <property type="match status" value="1"/>
</dbReference>
<keyword evidence="3 9" id="KW-0963">Cytoplasm</keyword>
<keyword evidence="9" id="KW-0496">Mitochondrion</keyword>
<evidence type="ECO:0000259" key="10">
    <source>
        <dbReference type="PROSITE" id="PS50902"/>
    </source>
</evidence>
<dbReference type="FunFam" id="3.40.50.80:FF:000030">
    <property type="entry name" value="NADPH-dependent diflavin oxidoreductase 1"/>
    <property type="match status" value="1"/>
</dbReference>
<comment type="subcellular location">
    <subcellularLocation>
        <location evidence="9">Cytoplasm</location>
    </subcellularLocation>
    <subcellularLocation>
        <location evidence="9">Mitochondrion</location>
    </subcellularLocation>
    <text evidence="9">Relocalizes to mitochondria after H(2)O(2) exposure.</text>
</comment>
<dbReference type="InterPro" id="IPR017927">
    <property type="entry name" value="FAD-bd_FR_type"/>
</dbReference>
<comment type="cofactor">
    <cofactor evidence="1 9">
        <name>FMN</name>
        <dbReference type="ChEBI" id="CHEBI:58210"/>
    </cofactor>
</comment>
<feature type="binding site" evidence="9">
    <location>
        <begin position="374"/>
        <end position="377"/>
    </location>
    <ligand>
        <name>FAD</name>
        <dbReference type="ChEBI" id="CHEBI:57692"/>
    </ligand>
</feature>
<dbReference type="InterPro" id="IPR001433">
    <property type="entry name" value="OxRdtase_FAD/NAD-bd"/>
</dbReference>
<dbReference type="PROSITE" id="PS50902">
    <property type="entry name" value="FLAVODOXIN_LIKE"/>
    <property type="match status" value="1"/>
</dbReference>
<dbReference type="Gene3D" id="3.40.50.360">
    <property type="match status" value="1"/>
</dbReference>
<evidence type="ECO:0000256" key="2">
    <source>
        <dbReference type="ARBA" id="ARBA00001974"/>
    </source>
</evidence>
<keyword evidence="8 9" id="KW-0560">Oxidoreductase</keyword>
<comment type="cofactor">
    <cofactor evidence="2 9">
        <name>FAD</name>
        <dbReference type="ChEBI" id="CHEBI:57692"/>
    </cofactor>
</comment>
<protein>
    <recommendedName>
        <fullName evidence="9">NADPH-dependent diflavin oxidoreductase 1</fullName>
        <ecNumber evidence="9">1.18.1.-</ecNumber>
    </recommendedName>
    <alternativeName>
        <fullName evidence="9">NADPH-dependent FMN and FAD-containing oxidoreductase</fullName>
    </alternativeName>
</protein>
<dbReference type="InterPro" id="IPR003097">
    <property type="entry name" value="CysJ-like_FAD-binding"/>
</dbReference>
<dbReference type="InterPro" id="IPR001094">
    <property type="entry name" value="Flavdoxin-like"/>
</dbReference>
<evidence type="ECO:0000256" key="4">
    <source>
        <dbReference type="ARBA" id="ARBA00022630"/>
    </source>
</evidence>
<dbReference type="InterPro" id="IPR001709">
    <property type="entry name" value="Flavoprot_Pyr_Nucl_cyt_Rdtase"/>
</dbReference>
<dbReference type="EMBL" id="JAHUZD010000149">
    <property type="protein sequence ID" value="KAI3402415.2"/>
    <property type="molecule type" value="Genomic_DNA"/>
</dbReference>
<gene>
    <name evidence="9" type="primary">TAH18</name>
    <name evidence="12" type="ORF">KGF56_004823</name>
</gene>
<feature type="binding site" evidence="9">
    <location>
        <begin position="97"/>
        <end position="106"/>
    </location>
    <ligand>
        <name>FMN</name>
        <dbReference type="ChEBI" id="CHEBI:58210"/>
    </ligand>
</feature>
<evidence type="ECO:0000313" key="13">
    <source>
        <dbReference type="Proteomes" id="UP001202479"/>
    </source>
</evidence>
<feature type="binding site" evidence="9">
    <location>
        <position position="444"/>
    </location>
    <ligand>
        <name>NADP(+)</name>
        <dbReference type="ChEBI" id="CHEBI:58349"/>
    </ligand>
</feature>